<keyword evidence="5" id="KW-1185">Reference proteome</keyword>
<dbReference type="SUPFAM" id="SSF50249">
    <property type="entry name" value="Nucleic acid-binding proteins"/>
    <property type="match status" value="1"/>
</dbReference>
<dbReference type="InterPro" id="IPR012340">
    <property type="entry name" value="NA-bd_OB-fold"/>
</dbReference>
<evidence type="ECO:0000313" key="4">
    <source>
        <dbReference type="EMBL" id="KAG5406911.1"/>
    </source>
</evidence>
<dbReference type="Gene3D" id="2.40.50.140">
    <property type="entry name" value="Nucleic acid-binding proteins"/>
    <property type="match status" value="1"/>
</dbReference>
<name>A0ABQ7N9S2_BRACM</name>
<dbReference type="PANTHER" id="PTHR11061:SF30">
    <property type="entry name" value="TRNA (URACIL(54)-C(5))-METHYLTRANSFERASE"/>
    <property type="match status" value="1"/>
</dbReference>
<protein>
    <recommendedName>
        <fullName evidence="6">RNA methyltransferase</fullName>
    </recommendedName>
</protein>
<evidence type="ECO:0000256" key="2">
    <source>
        <dbReference type="ARBA" id="ARBA00022679"/>
    </source>
</evidence>
<keyword evidence="3" id="KW-0949">S-adenosyl-L-methionine</keyword>
<proteinExistence type="predicted"/>
<evidence type="ECO:0000256" key="3">
    <source>
        <dbReference type="ARBA" id="ARBA00022691"/>
    </source>
</evidence>
<keyword evidence="2" id="KW-0808">Transferase</keyword>
<evidence type="ECO:0000313" key="5">
    <source>
        <dbReference type="Proteomes" id="UP000823674"/>
    </source>
</evidence>
<organism evidence="4 5">
    <name type="scientific">Brassica rapa subsp. trilocularis</name>
    <dbReference type="NCBI Taxonomy" id="1813537"/>
    <lineage>
        <taxon>Eukaryota</taxon>
        <taxon>Viridiplantae</taxon>
        <taxon>Streptophyta</taxon>
        <taxon>Embryophyta</taxon>
        <taxon>Tracheophyta</taxon>
        <taxon>Spermatophyta</taxon>
        <taxon>Magnoliopsida</taxon>
        <taxon>eudicotyledons</taxon>
        <taxon>Gunneridae</taxon>
        <taxon>Pentapetalae</taxon>
        <taxon>rosids</taxon>
        <taxon>malvids</taxon>
        <taxon>Brassicales</taxon>
        <taxon>Brassicaceae</taxon>
        <taxon>Brassiceae</taxon>
        <taxon>Brassica</taxon>
    </lineage>
</organism>
<dbReference type="InterPro" id="IPR010280">
    <property type="entry name" value="U5_MeTrfase_fam"/>
</dbReference>
<gene>
    <name evidence="4" type="primary">A03g507110.1_BraROA</name>
    <name evidence="4" type="ORF">IGI04_013030</name>
</gene>
<dbReference type="InterPro" id="IPR029063">
    <property type="entry name" value="SAM-dependent_MTases_sf"/>
</dbReference>
<accession>A0ABQ7N9S2</accession>
<dbReference type="PANTHER" id="PTHR11061">
    <property type="entry name" value="RNA M5U METHYLTRANSFERASE"/>
    <property type="match status" value="1"/>
</dbReference>
<dbReference type="EMBL" id="JADBGQ010000003">
    <property type="protein sequence ID" value="KAG5406911.1"/>
    <property type="molecule type" value="Genomic_DNA"/>
</dbReference>
<sequence length="152" mass="17100">SRRNVAYGHVWASEWRERRGGFVTLRELSRVTMELVCESLGFKGKGICKVHGTVFVVICDRALPGERFLGCVTRRKGDKDQDFNSTRDLVEAPCEYASYCGGCKAQNLSYEAQLRAKDEQVHELITHIGRFSDNSPGLETVLKAIVPCDIQF</sequence>
<comment type="caution">
    <text evidence="4">The sequence shown here is derived from an EMBL/GenBank/DDBJ whole genome shotgun (WGS) entry which is preliminary data.</text>
</comment>
<reference evidence="4 5" key="1">
    <citation type="submission" date="2021-03" db="EMBL/GenBank/DDBJ databases">
        <authorList>
            <person name="King G.J."/>
            <person name="Bancroft I."/>
            <person name="Baten A."/>
            <person name="Bloomfield J."/>
            <person name="Borpatragohain P."/>
            <person name="He Z."/>
            <person name="Irish N."/>
            <person name="Irwin J."/>
            <person name="Liu K."/>
            <person name="Mauleon R.P."/>
            <person name="Moore J."/>
            <person name="Morris R."/>
            <person name="Ostergaard L."/>
            <person name="Wang B."/>
            <person name="Wells R."/>
        </authorList>
    </citation>
    <scope>NUCLEOTIDE SEQUENCE [LARGE SCALE GENOMIC DNA]</scope>
    <source>
        <strain evidence="4">R-o-18</strain>
        <tissue evidence="4">Leaf</tissue>
    </source>
</reference>
<feature type="non-terminal residue" evidence="4">
    <location>
        <position position="1"/>
    </location>
</feature>
<dbReference type="SUPFAM" id="SSF53335">
    <property type="entry name" value="S-adenosyl-L-methionine-dependent methyltransferases"/>
    <property type="match status" value="1"/>
</dbReference>
<dbReference type="Gene3D" id="3.40.50.150">
    <property type="entry name" value="Vaccinia Virus protein VP39"/>
    <property type="match status" value="1"/>
</dbReference>
<dbReference type="Proteomes" id="UP000823674">
    <property type="component" value="Chromosome A03"/>
</dbReference>
<keyword evidence="1" id="KW-0489">Methyltransferase</keyword>
<evidence type="ECO:0000256" key="1">
    <source>
        <dbReference type="ARBA" id="ARBA00022603"/>
    </source>
</evidence>
<evidence type="ECO:0008006" key="6">
    <source>
        <dbReference type="Google" id="ProtNLM"/>
    </source>
</evidence>